<dbReference type="InParanoid" id="A0A409XQK7"/>
<evidence type="ECO:0000313" key="1">
    <source>
        <dbReference type="EMBL" id="PPQ93095.1"/>
    </source>
</evidence>
<gene>
    <name evidence="1" type="ORF">CVT25_003127</name>
</gene>
<comment type="caution">
    <text evidence="1">The sequence shown here is derived from an EMBL/GenBank/DDBJ whole genome shotgun (WGS) entry which is preliminary data.</text>
</comment>
<name>A0A409XQK7_PSICY</name>
<dbReference type="Proteomes" id="UP000283269">
    <property type="component" value="Unassembled WGS sequence"/>
</dbReference>
<organism evidence="1 2">
    <name type="scientific">Psilocybe cyanescens</name>
    <dbReference type="NCBI Taxonomy" id="93625"/>
    <lineage>
        <taxon>Eukaryota</taxon>
        <taxon>Fungi</taxon>
        <taxon>Dikarya</taxon>
        <taxon>Basidiomycota</taxon>
        <taxon>Agaricomycotina</taxon>
        <taxon>Agaricomycetes</taxon>
        <taxon>Agaricomycetidae</taxon>
        <taxon>Agaricales</taxon>
        <taxon>Agaricineae</taxon>
        <taxon>Strophariaceae</taxon>
        <taxon>Psilocybe</taxon>
    </lineage>
</organism>
<reference evidence="1 2" key="1">
    <citation type="journal article" date="2018" name="Evol. Lett.">
        <title>Horizontal gene cluster transfer increased hallucinogenic mushroom diversity.</title>
        <authorList>
            <person name="Reynolds H.T."/>
            <person name="Vijayakumar V."/>
            <person name="Gluck-Thaler E."/>
            <person name="Korotkin H.B."/>
            <person name="Matheny P.B."/>
            <person name="Slot J.C."/>
        </authorList>
    </citation>
    <scope>NUCLEOTIDE SEQUENCE [LARGE SCALE GENOMIC DNA]</scope>
    <source>
        <strain evidence="1 2">2631</strain>
    </source>
</reference>
<sequence>MQRRAPETNPFSSILRLRNWRALKSTVTRLKQLAPILEMPSFYKRAFVFSRFLKRRFIWMVTMSINIGINSIRAYGSNWGSYTFEHSRVNGQHLGRRLGFQYDDHFTLNQSPLDCCVRELTLGRARNPWCGNIFGLRL</sequence>
<evidence type="ECO:0000313" key="2">
    <source>
        <dbReference type="Proteomes" id="UP000283269"/>
    </source>
</evidence>
<accession>A0A409XQK7</accession>
<dbReference type="AlphaFoldDB" id="A0A409XQK7"/>
<keyword evidence="2" id="KW-1185">Reference proteome</keyword>
<proteinExistence type="predicted"/>
<dbReference type="EMBL" id="NHYD01000855">
    <property type="protein sequence ID" value="PPQ93095.1"/>
    <property type="molecule type" value="Genomic_DNA"/>
</dbReference>
<protein>
    <submittedName>
        <fullName evidence="1">Uncharacterized protein</fullName>
    </submittedName>
</protein>